<dbReference type="Proteomes" id="UP001629113">
    <property type="component" value="Unassembled WGS sequence"/>
</dbReference>
<sequence>MAAGYRAGGSSRRTNRTNVANHDILEGIPVRQWRRDYVTVAPQTTQESTTSQNDIWAIELPHGMPKDYLDLPQHSQDLLRAARSGKIYKRPAPVEEEEVDPEVVGEKVDKKEDEPKEKGFTARAWKQVSREAPALDYLAKRRKGIVTAGTKPAASAPVPTVTKATIRRTDAAGNTYVQDMVIASGQKVEGEVISSTTIPDPSAQTPLVEVLPAAVKPRKPTKRKIKGPGRGRKKKLLPPTSAPITSDGGVITPTVEGVAGEAANNGIKKENEDPSGSGLNEDTEMGDGSNQASDDEEGEEGDEGDEEDDGSPDDQGSPVKSTASPAPEMTPSLQATPVLQQDIEMSGTDTASPQPVEIERLKLDFVKAGSPLKNIALTTSSVNSPLPSPSIVTDPPLVASKDIPVIDALLEIQELSESVRDSAQEIAQEPASKSIPERVQETVHDVGEDVVQEIREASVPQTIDESTQAVPMEQQLAPSPKQPASSLDPSKPEQAETTDLPSPPPQATEVHLEAAAEELREEVAEEKAIIDVLEEASAPASEPEIHHEPTPATISAPVNPIAPMEETERTLIEEVPALENSPPIAKEASPKESEPEPPTEATPAATAADDDDDEPKPVADDIHDLLGNLERRLEG</sequence>
<accession>A0ABR4PSD2</accession>
<dbReference type="EMBL" id="JBFCZG010000002">
    <property type="protein sequence ID" value="KAL3426098.1"/>
    <property type="molecule type" value="Genomic_DNA"/>
</dbReference>
<protein>
    <submittedName>
        <fullName evidence="2">Apopolysialoglyco-like protein</fullName>
    </submittedName>
</protein>
<name>A0ABR4PSD2_9HELO</name>
<feature type="compositionally biased region" description="Basic and acidic residues" evidence="1">
    <location>
        <begin position="615"/>
        <end position="635"/>
    </location>
</feature>
<feature type="region of interest" description="Disordered" evidence="1">
    <location>
        <begin position="421"/>
        <end position="522"/>
    </location>
</feature>
<feature type="region of interest" description="Disordered" evidence="1">
    <location>
        <begin position="214"/>
        <end position="356"/>
    </location>
</feature>
<evidence type="ECO:0000313" key="2">
    <source>
        <dbReference type="EMBL" id="KAL3426098.1"/>
    </source>
</evidence>
<reference evidence="2 3" key="1">
    <citation type="submission" date="2024-06" db="EMBL/GenBank/DDBJ databases">
        <title>Complete genome of Phlyctema vagabunda strain 19-DSS-EL-015.</title>
        <authorList>
            <person name="Fiorenzani C."/>
        </authorList>
    </citation>
    <scope>NUCLEOTIDE SEQUENCE [LARGE SCALE GENOMIC DNA]</scope>
    <source>
        <strain evidence="2 3">19-DSS-EL-015</strain>
    </source>
</reference>
<feature type="region of interest" description="Disordered" evidence="1">
    <location>
        <begin position="92"/>
        <end position="119"/>
    </location>
</feature>
<feature type="compositionally biased region" description="Acidic residues" evidence="1">
    <location>
        <begin position="293"/>
        <end position="312"/>
    </location>
</feature>
<feature type="region of interest" description="Disordered" evidence="1">
    <location>
        <begin position="573"/>
        <end position="635"/>
    </location>
</feature>
<feature type="compositionally biased region" description="Polar residues" evidence="1">
    <location>
        <begin position="459"/>
        <end position="469"/>
    </location>
</feature>
<feature type="compositionally biased region" description="Basic and acidic residues" evidence="1">
    <location>
        <begin position="104"/>
        <end position="119"/>
    </location>
</feature>
<feature type="compositionally biased region" description="Acidic residues" evidence="1">
    <location>
        <begin position="94"/>
        <end position="103"/>
    </location>
</feature>
<feature type="compositionally biased region" description="Basic residues" evidence="1">
    <location>
        <begin position="216"/>
        <end position="236"/>
    </location>
</feature>
<keyword evidence="3" id="KW-1185">Reference proteome</keyword>
<gene>
    <name evidence="2" type="ORF">PVAG01_02889</name>
</gene>
<feature type="compositionally biased region" description="Basic and acidic residues" evidence="1">
    <location>
        <begin position="435"/>
        <end position="456"/>
    </location>
</feature>
<comment type="caution">
    <text evidence="2">The sequence shown here is derived from an EMBL/GenBank/DDBJ whole genome shotgun (WGS) entry which is preliminary data.</text>
</comment>
<proteinExistence type="predicted"/>
<evidence type="ECO:0000313" key="3">
    <source>
        <dbReference type="Proteomes" id="UP001629113"/>
    </source>
</evidence>
<evidence type="ECO:0000256" key="1">
    <source>
        <dbReference type="SAM" id="MobiDB-lite"/>
    </source>
</evidence>
<feature type="region of interest" description="Disordered" evidence="1">
    <location>
        <begin position="535"/>
        <end position="558"/>
    </location>
</feature>
<feature type="compositionally biased region" description="Basic and acidic residues" evidence="1">
    <location>
        <begin position="510"/>
        <end position="522"/>
    </location>
</feature>
<organism evidence="2 3">
    <name type="scientific">Phlyctema vagabunda</name>
    <dbReference type="NCBI Taxonomy" id="108571"/>
    <lineage>
        <taxon>Eukaryota</taxon>
        <taxon>Fungi</taxon>
        <taxon>Dikarya</taxon>
        <taxon>Ascomycota</taxon>
        <taxon>Pezizomycotina</taxon>
        <taxon>Leotiomycetes</taxon>
        <taxon>Helotiales</taxon>
        <taxon>Dermateaceae</taxon>
        <taxon>Phlyctema</taxon>
    </lineage>
</organism>